<sequence length="269" mass="29467">MPLSLSPFVPRVLPALVAGALLVIGSGARAGLLEDEEARKAILDLRSRFQASEESHRNRLEQLQQSTGQLTEQVQQLRRSLLDLNTQLEAQKAENAKLRGGQEQLAREVAELQKRLKDAAQALDDRLRQVEPQKIALDGKDFVAEPHERRAHDAAMAVLRTGDFDKAVAAITGFMQRFQGSGYTDSLRFWLGNAYYGQKNYKDAIASFRALVSAAPGHPRAPEALLAVANCQLEMKDGRGAKKTVEELVKAYPNSEAAAAGKERVAGVK</sequence>
<keyword evidence="1" id="KW-0574">Periplasm</keyword>
<evidence type="ECO:0000256" key="2">
    <source>
        <dbReference type="PROSITE-ProRule" id="PRU00339"/>
    </source>
</evidence>
<protein>
    <recommendedName>
        <fullName evidence="1">Cell division coordinator CpoB</fullName>
    </recommendedName>
</protein>
<accession>A0ABU9CAA0</accession>
<dbReference type="Gene3D" id="1.25.40.10">
    <property type="entry name" value="Tetratricopeptide repeat domain"/>
    <property type="match status" value="1"/>
</dbReference>
<name>A0ABU9CAA0_9BURK</name>
<comment type="caution">
    <text evidence="3">The sequence shown here is derived from an EMBL/GenBank/DDBJ whole genome shotgun (WGS) entry which is preliminary data.</text>
</comment>
<keyword evidence="1" id="KW-0732">Signal</keyword>
<evidence type="ECO:0000313" key="3">
    <source>
        <dbReference type="EMBL" id="MEK8048693.1"/>
    </source>
</evidence>
<dbReference type="EMBL" id="JBBUTH010000001">
    <property type="protein sequence ID" value="MEK8048693.1"/>
    <property type="molecule type" value="Genomic_DNA"/>
</dbReference>
<dbReference type="InterPro" id="IPR011990">
    <property type="entry name" value="TPR-like_helical_dom_sf"/>
</dbReference>
<dbReference type="InterPro" id="IPR034706">
    <property type="entry name" value="CpoB"/>
</dbReference>
<dbReference type="Gene3D" id="1.10.287.1490">
    <property type="match status" value="1"/>
</dbReference>
<feature type="coiled-coil region" evidence="1">
    <location>
        <begin position="53"/>
        <end position="129"/>
    </location>
</feature>
<keyword evidence="1" id="KW-0132">Cell division</keyword>
<evidence type="ECO:0000256" key="1">
    <source>
        <dbReference type="HAMAP-Rule" id="MF_02066"/>
    </source>
</evidence>
<dbReference type="Pfam" id="PF14559">
    <property type="entry name" value="TPR_19"/>
    <property type="match status" value="1"/>
</dbReference>
<comment type="similarity">
    <text evidence="1">Belongs to the CpoB family.</text>
</comment>
<evidence type="ECO:0000313" key="4">
    <source>
        <dbReference type="Proteomes" id="UP001365405"/>
    </source>
</evidence>
<keyword evidence="1" id="KW-0175">Coiled coil</keyword>
<reference evidence="3 4" key="1">
    <citation type="submission" date="2024-04" db="EMBL/GenBank/DDBJ databases">
        <title>Novel species of the genus Ideonella isolated from streams.</title>
        <authorList>
            <person name="Lu H."/>
        </authorList>
    </citation>
    <scope>NUCLEOTIDE SEQUENCE [LARGE SCALE GENOMIC DNA]</scope>
    <source>
        <strain evidence="3 4">DXS22W</strain>
    </source>
</reference>
<dbReference type="Proteomes" id="UP001365405">
    <property type="component" value="Unassembled WGS sequence"/>
</dbReference>
<proteinExistence type="inferred from homology"/>
<keyword evidence="2" id="KW-0802">TPR repeat</keyword>
<gene>
    <name evidence="3" type="primary">ybgF</name>
    <name evidence="1" type="synonym">cpoB</name>
    <name evidence="3" type="ORF">AACH10_00405</name>
</gene>
<dbReference type="RefSeq" id="WP_341408371.1">
    <property type="nucleotide sequence ID" value="NZ_JBBUTH010000001.1"/>
</dbReference>
<comment type="subcellular location">
    <subcellularLocation>
        <location evidence="1">Periplasm</location>
    </subcellularLocation>
</comment>
<keyword evidence="1" id="KW-0131">Cell cycle</keyword>
<dbReference type="HAMAP" id="MF_02066">
    <property type="entry name" value="CpoB"/>
    <property type="match status" value="1"/>
</dbReference>
<dbReference type="SUPFAM" id="SSF48452">
    <property type="entry name" value="TPR-like"/>
    <property type="match status" value="1"/>
</dbReference>
<comment type="function">
    <text evidence="1">Mediates coordination of peptidoglycan synthesis and outer membrane constriction during cell division.</text>
</comment>
<organism evidence="3 4">
    <name type="scientific">Pseudaquabacterium inlustre</name>
    <dbReference type="NCBI Taxonomy" id="2984192"/>
    <lineage>
        <taxon>Bacteria</taxon>
        <taxon>Pseudomonadati</taxon>
        <taxon>Pseudomonadota</taxon>
        <taxon>Betaproteobacteria</taxon>
        <taxon>Burkholderiales</taxon>
        <taxon>Sphaerotilaceae</taxon>
        <taxon>Pseudaquabacterium</taxon>
    </lineage>
</organism>
<feature type="repeat" description="TPR" evidence="2">
    <location>
        <begin position="185"/>
        <end position="218"/>
    </location>
</feature>
<dbReference type="InterPro" id="IPR014162">
    <property type="entry name" value="CpoB_C"/>
</dbReference>
<dbReference type="InterPro" id="IPR019734">
    <property type="entry name" value="TPR_rpt"/>
</dbReference>
<dbReference type="NCBIfam" id="TIGR02795">
    <property type="entry name" value="tol_pal_ybgF"/>
    <property type="match status" value="1"/>
</dbReference>
<dbReference type="PROSITE" id="PS50005">
    <property type="entry name" value="TPR"/>
    <property type="match status" value="1"/>
</dbReference>
<keyword evidence="4" id="KW-1185">Reference proteome</keyword>